<keyword evidence="4" id="KW-1003">Cell membrane</keyword>
<evidence type="ECO:0000256" key="6">
    <source>
        <dbReference type="ARBA" id="ARBA00022989"/>
    </source>
</evidence>
<dbReference type="Pfam" id="PF00060">
    <property type="entry name" value="Lig_chan"/>
    <property type="match status" value="1"/>
</dbReference>
<accession>T1JMH8</accession>
<evidence type="ECO:0000259" key="15">
    <source>
        <dbReference type="Pfam" id="PF10613"/>
    </source>
</evidence>
<keyword evidence="17" id="KW-1185">Reference proteome</keyword>
<organism evidence="16 17">
    <name type="scientific">Strigamia maritima</name>
    <name type="common">European centipede</name>
    <name type="synonym">Geophilus maritimus</name>
    <dbReference type="NCBI Taxonomy" id="126957"/>
    <lineage>
        <taxon>Eukaryota</taxon>
        <taxon>Metazoa</taxon>
        <taxon>Ecdysozoa</taxon>
        <taxon>Arthropoda</taxon>
        <taxon>Myriapoda</taxon>
        <taxon>Chilopoda</taxon>
        <taxon>Pleurostigmophora</taxon>
        <taxon>Geophilomorpha</taxon>
        <taxon>Linotaeniidae</taxon>
        <taxon>Strigamia</taxon>
    </lineage>
</organism>
<dbReference type="AlphaFoldDB" id="T1JMH8"/>
<name>T1JMH8_STRMM</name>
<keyword evidence="10" id="KW-0325">Glycoprotein</keyword>
<evidence type="ECO:0000256" key="7">
    <source>
        <dbReference type="ARBA" id="ARBA00023065"/>
    </source>
</evidence>
<evidence type="ECO:0000313" key="16">
    <source>
        <dbReference type="EnsemblMetazoa" id="SMAR015058-PA"/>
    </source>
</evidence>
<dbReference type="EMBL" id="JH431613">
    <property type="status" value="NOT_ANNOTATED_CDS"/>
    <property type="molecule type" value="Genomic_DNA"/>
</dbReference>
<dbReference type="HOGENOM" id="CLU_037166_0_0_1"/>
<feature type="transmembrane region" description="Helical" evidence="13">
    <location>
        <begin position="130"/>
        <end position="149"/>
    </location>
</feature>
<keyword evidence="9" id="KW-0675">Receptor</keyword>
<evidence type="ECO:0000256" key="4">
    <source>
        <dbReference type="ARBA" id="ARBA00022475"/>
    </source>
</evidence>
<keyword evidence="6 13" id="KW-1133">Transmembrane helix</keyword>
<reference evidence="16" key="2">
    <citation type="submission" date="2015-02" db="UniProtKB">
        <authorList>
            <consortium name="EnsemblMetazoa"/>
        </authorList>
    </citation>
    <scope>IDENTIFICATION</scope>
</reference>
<dbReference type="PhylomeDB" id="T1JMH8"/>
<evidence type="ECO:0000256" key="8">
    <source>
        <dbReference type="ARBA" id="ARBA00023136"/>
    </source>
</evidence>
<feature type="domain" description="Ionotropic glutamate receptor L-glutamate and glycine-binding" evidence="15">
    <location>
        <begin position="31"/>
        <end position="111"/>
    </location>
</feature>
<dbReference type="InterPro" id="IPR001320">
    <property type="entry name" value="Iontro_rcpt_C"/>
</dbReference>
<dbReference type="Gene3D" id="1.10.287.70">
    <property type="match status" value="1"/>
</dbReference>
<feature type="transmembrane region" description="Helical" evidence="13">
    <location>
        <begin position="191"/>
        <end position="209"/>
    </location>
</feature>
<evidence type="ECO:0000256" key="11">
    <source>
        <dbReference type="ARBA" id="ARBA00023286"/>
    </source>
</evidence>
<comment type="similarity">
    <text evidence="2">Belongs to the glutamate-gated ion channel (TC 1.A.10.1) family.</text>
</comment>
<sequence length="391" mass="44599">MAETSKFSNACQKAFPPDLTVTYTDKLLLLGGYFGEILNIFNRKFNISFKLNQTKGDQYGAIINGNWTGMIGDLTHGRADITTGISMTSSRADFINFSPQLFDDKYEIIYRTLDQYEWNYKFYLQPYNTQMWLCVFAISLTVILFKVLANIVSKQKHFSSNCLNFIDELLLCWPIVLQGNLFSFSLTSMKLVYGFFIAFSMLLLVSYNSTLTSLLSVTELKIPFSSLEDMIENTNFLPAILGGSNLEEIFQTPLYQNKSLRRVSTLIEGIELIYNKKFGFISSLKIVQHLIGSNCSFSVAPRSISREIISIGYSKQFNYMEFFNYKLLSLKQYGILSGGFKRFYPEQHSCSENLIHPVSFDQIVGLFILMMSAILISLIIGIFELIIGKIK</sequence>
<keyword evidence="11" id="KW-1071">Ligand-gated ion channel</keyword>
<reference evidence="17" key="1">
    <citation type="submission" date="2011-05" db="EMBL/GenBank/DDBJ databases">
        <authorList>
            <person name="Richards S.R."/>
            <person name="Qu J."/>
            <person name="Jiang H."/>
            <person name="Jhangiani S.N."/>
            <person name="Agravi P."/>
            <person name="Goodspeed R."/>
            <person name="Gross S."/>
            <person name="Mandapat C."/>
            <person name="Jackson L."/>
            <person name="Mathew T."/>
            <person name="Pu L."/>
            <person name="Thornton R."/>
            <person name="Saada N."/>
            <person name="Wilczek-Boney K.B."/>
            <person name="Lee S."/>
            <person name="Kovar C."/>
            <person name="Wu Y."/>
            <person name="Scherer S.E."/>
            <person name="Worley K.C."/>
            <person name="Muzny D.M."/>
            <person name="Gibbs R."/>
        </authorList>
    </citation>
    <scope>NUCLEOTIDE SEQUENCE</scope>
    <source>
        <strain evidence="17">Brora</strain>
    </source>
</reference>
<evidence type="ECO:0000256" key="9">
    <source>
        <dbReference type="ARBA" id="ARBA00023170"/>
    </source>
</evidence>
<protein>
    <recommendedName>
        <fullName evidence="18">Ionotropic glutamate receptor L-glutamate and glycine-binding domain-containing protein</fullName>
    </recommendedName>
</protein>
<dbReference type="eggNOG" id="KOG1052">
    <property type="taxonomic scope" value="Eukaryota"/>
</dbReference>
<dbReference type="Pfam" id="PF10613">
    <property type="entry name" value="Lig_chan-Glu_bd"/>
    <property type="match status" value="1"/>
</dbReference>
<dbReference type="Gene3D" id="3.40.190.10">
    <property type="entry name" value="Periplasmic binding protein-like II"/>
    <property type="match status" value="1"/>
</dbReference>
<evidence type="ECO:0000256" key="13">
    <source>
        <dbReference type="SAM" id="Phobius"/>
    </source>
</evidence>
<dbReference type="PANTHER" id="PTHR42643">
    <property type="entry name" value="IONOTROPIC RECEPTOR 20A-RELATED"/>
    <property type="match status" value="1"/>
</dbReference>
<evidence type="ECO:0000256" key="2">
    <source>
        <dbReference type="ARBA" id="ARBA00008685"/>
    </source>
</evidence>
<dbReference type="Proteomes" id="UP000014500">
    <property type="component" value="Unassembled WGS sequence"/>
</dbReference>
<keyword evidence="8 13" id="KW-0472">Membrane</keyword>
<evidence type="ECO:0000313" key="17">
    <source>
        <dbReference type="Proteomes" id="UP000014500"/>
    </source>
</evidence>
<dbReference type="InterPro" id="IPR019594">
    <property type="entry name" value="Glu/Gly-bd"/>
</dbReference>
<evidence type="ECO:0000256" key="3">
    <source>
        <dbReference type="ARBA" id="ARBA00022448"/>
    </source>
</evidence>
<keyword evidence="12" id="KW-0407">Ion channel</keyword>
<feature type="transmembrane region" description="Helical" evidence="13">
    <location>
        <begin position="363"/>
        <end position="387"/>
    </location>
</feature>
<keyword evidence="5 13" id="KW-0812">Transmembrane</keyword>
<evidence type="ECO:0008006" key="18">
    <source>
        <dbReference type="Google" id="ProtNLM"/>
    </source>
</evidence>
<evidence type="ECO:0000256" key="5">
    <source>
        <dbReference type="ARBA" id="ARBA00022692"/>
    </source>
</evidence>
<evidence type="ECO:0000256" key="1">
    <source>
        <dbReference type="ARBA" id="ARBA00004651"/>
    </source>
</evidence>
<dbReference type="SUPFAM" id="SSF53850">
    <property type="entry name" value="Periplasmic binding protein-like II"/>
    <property type="match status" value="1"/>
</dbReference>
<comment type="subcellular location">
    <subcellularLocation>
        <location evidence="1">Cell membrane</location>
        <topology evidence="1">Multi-pass membrane protein</topology>
    </subcellularLocation>
</comment>
<dbReference type="EnsemblMetazoa" id="SMAR015058-RA">
    <property type="protein sequence ID" value="SMAR015058-PA"/>
    <property type="gene ID" value="SMAR015058"/>
</dbReference>
<evidence type="ECO:0000259" key="14">
    <source>
        <dbReference type="Pfam" id="PF00060"/>
    </source>
</evidence>
<dbReference type="OMA" id="WICIAIS"/>
<proteinExistence type="inferred from homology"/>
<dbReference type="GO" id="GO:0015276">
    <property type="term" value="F:ligand-gated monoatomic ion channel activity"/>
    <property type="evidence" value="ECO:0007669"/>
    <property type="project" value="InterPro"/>
</dbReference>
<evidence type="ECO:0000256" key="12">
    <source>
        <dbReference type="ARBA" id="ARBA00023303"/>
    </source>
</evidence>
<keyword evidence="3" id="KW-0813">Transport</keyword>
<dbReference type="GO" id="GO:0005886">
    <property type="term" value="C:plasma membrane"/>
    <property type="evidence" value="ECO:0007669"/>
    <property type="project" value="UniProtKB-SubCell"/>
</dbReference>
<feature type="domain" description="Ionotropic glutamate receptor C-terminal" evidence="14">
    <location>
        <begin position="130"/>
        <end position="372"/>
    </location>
</feature>
<dbReference type="STRING" id="126957.T1JMH8"/>
<keyword evidence="7" id="KW-0406">Ion transport</keyword>
<dbReference type="GO" id="GO:0050906">
    <property type="term" value="P:detection of stimulus involved in sensory perception"/>
    <property type="evidence" value="ECO:0007669"/>
    <property type="project" value="UniProtKB-ARBA"/>
</dbReference>
<dbReference type="InterPro" id="IPR052192">
    <property type="entry name" value="Insect_Ionotropic_Sensory_Rcpt"/>
</dbReference>
<dbReference type="PANTHER" id="PTHR42643:SF36">
    <property type="entry name" value="IONOTROPIC RECEPTOR 84A"/>
    <property type="match status" value="1"/>
</dbReference>
<evidence type="ECO:0000256" key="10">
    <source>
        <dbReference type="ARBA" id="ARBA00023180"/>
    </source>
</evidence>